<dbReference type="GO" id="GO:0097347">
    <property type="term" value="C:TAM protein secretion complex"/>
    <property type="evidence" value="ECO:0007669"/>
    <property type="project" value="TreeGrafter"/>
</dbReference>
<evidence type="ECO:0000313" key="7">
    <source>
        <dbReference type="Proteomes" id="UP000000639"/>
    </source>
</evidence>
<keyword evidence="3" id="KW-1133">Transmembrane helix</keyword>
<dbReference type="GO" id="GO:0009306">
    <property type="term" value="P:protein secretion"/>
    <property type="evidence" value="ECO:0007669"/>
    <property type="project" value="InterPro"/>
</dbReference>
<name>A1SW21_PSYIN</name>
<accession>A1SW21</accession>
<dbReference type="Proteomes" id="UP000000639">
    <property type="component" value="Chromosome"/>
</dbReference>
<dbReference type="OrthoDB" id="5555605at2"/>
<organism evidence="6 7">
    <name type="scientific">Psychromonas ingrahamii (strain DSM 17664 / CCUG 51855 / 37)</name>
    <dbReference type="NCBI Taxonomy" id="357804"/>
    <lineage>
        <taxon>Bacteria</taxon>
        <taxon>Pseudomonadati</taxon>
        <taxon>Pseudomonadota</taxon>
        <taxon>Gammaproteobacteria</taxon>
        <taxon>Alteromonadales</taxon>
        <taxon>Psychromonadaceae</taxon>
        <taxon>Psychromonas</taxon>
    </lineage>
</organism>
<dbReference type="STRING" id="357804.Ping_1914"/>
<dbReference type="Pfam" id="PF04357">
    <property type="entry name" value="TamB"/>
    <property type="match status" value="1"/>
</dbReference>
<dbReference type="eggNOG" id="COG2911">
    <property type="taxonomic scope" value="Bacteria"/>
</dbReference>
<dbReference type="RefSeq" id="WP_011770246.1">
    <property type="nucleotide sequence ID" value="NC_008709.1"/>
</dbReference>
<dbReference type="GO" id="GO:0005886">
    <property type="term" value="C:plasma membrane"/>
    <property type="evidence" value="ECO:0007669"/>
    <property type="project" value="InterPro"/>
</dbReference>
<dbReference type="InterPro" id="IPR007452">
    <property type="entry name" value="TamB_C"/>
</dbReference>
<keyword evidence="7" id="KW-1185">Reference proteome</keyword>
<reference evidence="6 7" key="1">
    <citation type="submission" date="2007-01" db="EMBL/GenBank/DDBJ databases">
        <title>Complete sequence of Psychromonas ingrahamii 37.</title>
        <authorList>
            <consortium name="US DOE Joint Genome Institute"/>
            <person name="Copeland A."/>
            <person name="Lucas S."/>
            <person name="Lapidus A."/>
            <person name="Barry K."/>
            <person name="Detter J.C."/>
            <person name="Glavina del Rio T."/>
            <person name="Hammon N."/>
            <person name="Israni S."/>
            <person name="Dalin E."/>
            <person name="Tice H."/>
            <person name="Pitluck S."/>
            <person name="Thompson L.S."/>
            <person name="Brettin T."/>
            <person name="Bruce D."/>
            <person name="Han C."/>
            <person name="Tapia R."/>
            <person name="Schmutz J."/>
            <person name="Larimer F."/>
            <person name="Land M."/>
            <person name="Hauser L."/>
            <person name="Kyrpides N."/>
            <person name="Ivanova N."/>
            <person name="Staley J."/>
            <person name="Richardson P."/>
        </authorList>
    </citation>
    <scope>NUCLEOTIDE SEQUENCE [LARGE SCALE GENOMIC DNA]</scope>
    <source>
        <strain evidence="6 7">37</strain>
    </source>
</reference>
<dbReference type="EMBL" id="CP000510">
    <property type="protein sequence ID" value="ABM03686.1"/>
    <property type="molecule type" value="Genomic_DNA"/>
</dbReference>
<comment type="subcellular location">
    <subcellularLocation>
        <location evidence="1">Membrane</location>
        <topology evidence="1">Single-pass membrane protein</topology>
    </subcellularLocation>
</comment>
<sequence length="1328" mass="146723">MSMKLKIELICRKTFLTLLLLIIFTVASVTSILLTHSGTNLAIKLATKFEPRLAVTIDSGSFFLNPHYSNISWKSDSFSISFSKLEYAFDWSCAFTKICVEKLHTDDMVIVLDLDKVTPPTEAEIKALADNPFTSLQLPISIDIQSLILNNSSFILPDRLSVASKRWEIQAQGFKDNITVFNSITEGLVIDLPSSKDEIIPDKTVAATETSNSIALNSLPALVSEQNLPEISSFFNLDIKNIQISDFKLTQGDKQPIVSINSVQSVLRFFYNKLEVDQFSLDMPNADLELIGEVNFTGKYPLAVQLTGSIKDLKYLQPNSLLNGQHFILKSSGDFSNLKTDLQLTDKITAQMKLDVNLLADNLPYSISLDWQKSGWPFDGKSSYFSPKGQFSSQGKLNDYQLRLQADYELENMPGGKVDLKAAGDLQNLNVNNLKINTLNGLLKLTGALDWSKKITWQGQLDIEDIDLKQFKTEYTGQFNGKLKQYVAIELNENKAPGWLVSIPEMAITGQFLNRPFAINGAINGNDKEGLMLKNVDLHNADNQIIINGKLAQKNDLTVAINIKDLSHALLNSSGVIKGRVNIQGPMDAIKISSDLQADALHYETSSLNSLKLNGQLLLSKQQPKATLVVQAKKIDVADQLIESIDINVKNTGHSAQGENHQIDLEVVSDILSSDMRIQLKQSGDKWLTAVSAAVLNFHKQKLTLDTPFDVVIEKQDVQLTAHCWTASSNSIKNNGKLCLKKLNIGKNNNIILQIDSYLLAGLDEILPEKISFDGAVSANADISWQGNDKPAGDIKIYSTDMKIKLHLATDDKNIVEYPVDTFVINVLSDQKKIDFSANLSSKNLLDAQLKGQLKNNTNNPNIEASVDFNVLNFTPFSVLIPEIEKLSGMLNANLSVNGAIKNPLVNGEIHVKDTSIKAVGAPIQLHDLNTLIKINNQSATLEGYFDTNGRDPASKDNNKIFKFINKTVSLVDTSLKFVTSPLHKNKTITKEDIEKGKSYISGEFDWQDKFKGKVNLYGNQMVINDYSKIYLLVSPNLELTFDQNINLTGDVVVDQGKITVKELPAGAVSTSKDIVVVDIKQKPNATDLPIMMNLTLDLGEKLKIEAFGLDTLVTGALLMRKRLNKDFTVHGDLKLVDGSYRALGQQLVLQNSRIIFQGIPESPYISIEAIRDPNKIEDDVIAGVRVSGTPDKLELVIFSDPSMSQQDALAYITRGKSITNSLNSQEDNQFTNMLINFGAGQTSEVMGDFGNKVGISDLSLTSSGEGDGQTVGVSGYIAPNLELSYGVGVFDSFTIFSIRYELFERFFIEASNGLNQAVDVFYKWDNE</sequence>
<evidence type="ECO:0000259" key="5">
    <source>
        <dbReference type="Pfam" id="PF04357"/>
    </source>
</evidence>
<dbReference type="HOGENOM" id="CLU_002338_0_1_6"/>
<evidence type="ECO:0000256" key="4">
    <source>
        <dbReference type="ARBA" id="ARBA00023136"/>
    </source>
</evidence>
<proteinExistence type="predicted"/>
<dbReference type="KEGG" id="pin:Ping_1914"/>
<dbReference type="PANTHER" id="PTHR36985">
    <property type="entry name" value="TRANSLOCATION AND ASSEMBLY MODULE SUBUNIT TAMB"/>
    <property type="match status" value="1"/>
</dbReference>
<feature type="domain" description="Translocation and assembly module TamB C-terminal" evidence="5">
    <location>
        <begin position="989"/>
        <end position="1326"/>
    </location>
</feature>
<evidence type="ECO:0000313" key="6">
    <source>
        <dbReference type="EMBL" id="ABM03686.1"/>
    </source>
</evidence>
<evidence type="ECO:0000256" key="1">
    <source>
        <dbReference type="ARBA" id="ARBA00004167"/>
    </source>
</evidence>
<gene>
    <name evidence="6" type="ordered locus">Ping_1914</name>
</gene>
<protein>
    <recommendedName>
        <fullName evidence="5">Translocation and assembly module TamB C-terminal domain-containing protein</fullName>
    </recommendedName>
</protein>
<dbReference type="PANTHER" id="PTHR36985:SF1">
    <property type="entry name" value="TRANSLOCATION AND ASSEMBLY MODULE SUBUNIT TAMB"/>
    <property type="match status" value="1"/>
</dbReference>
<keyword evidence="4" id="KW-0472">Membrane</keyword>
<evidence type="ECO:0000256" key="2">
    <source>
        <dbReference type="ARBA" id="ARBA00022692"/>
    </source>
</evidence>
<evidence type="ECO:0000256" key="3">
    <source>
        <dbReference type="ARBA" id="ARBA00022989"/>
    </source>
</evidence>
<keyword evidence="2" id="KW-0812">Transmembrane</keyword>